<comment type="pathway">
    <text evidence="1">Cell wall biogenesis; cell wall polysaccharide biosynthesis.</text>
</comment>
<dbReference type="InterPro" id="IPR029044">
    <property type="entry name" value="Nucleotide-diphossugar_trans"/>
</dbReference>
<dbReference type="EMBL" id="SOHM01000013">
    <property type="protein sequence ID" value="TFD91855.1"/>
    <property type="molecule type" value="Genomic_DNA"/>
</dbReference>
<dbReference type="Proteomes" id="UP000298468">
    <property type="component" value="Unassembled WGS sequence"/>
</dbReference>
<gene>
    <name evidence="5" type="ORF">E3T61_07720</name>
</gene>
<dbReference type="AlphaFoldDB" id="A0A4R9BW63"/>
<evidence type="ECO:0000256" key="4">
    <source>
        <dbReference type="ARBA" id="ARBA00022679"/>
    </source>
</evidence>
<evidence type="ECO:0000256" key="1">
    <source>
        <dbReference type="ARBA" id="ARBA00004776"/>
    </source>
</evidence>
<reference evidence="5 6" key="1">
    <citation type="submission" date="2019-03" db="EMBL/GenBank/DDBJ databases">
        <title>Genomics of glacier-inhabiting Cryobacterium strains.</title>
        <authorList>
            <person name="Liu Q."/>
            <person name="Xin Y.-H."/>
        </authorList>
    </citation>
    <scope>NUCLEOTIDE SEQUENCE [LARGE SCALE GENOMIC DNA]</scope>
    <source>
        <strain evidence="5 6">Sr59</strain>
    </source>
</reference>
<name>A0A4R9BW63_9MICO</name>
<protein>
    <submittedName>
        <fullName evidence="5">Glycosyltransferase family 2 protein</fullName>
    </submittedName>
</protein>
<sequence length="318" mass="34365">MAFAKRAAVAGQRVSTPNDQALSCIVVHFQSPATLSATLAALRAAGVVSASTVVVDNSVSDEASESARTIAERAGCLFLRVDNRGYAAAANSGLQFLTSQGLREELLLLSTHESLPEPDAVEKLTAAFRSDPAIAVAGPLLFNSETVGSKIWSGGGRLSAVLKRPRHHTGKLSDDGAPVDRTWLDGAFTLYETAVLEQQRLDESYFLYFEETDLHVRLARLGRRVVIVPGAHASQSSNGIPPRLLGRNLFLFQVKLFSPWRGRLAVCFEVGRSLVRKLLTRRGRWGDSVSIVSGWLEGERNIRTSPDSEASAPASRAQ</sequence>
<dbReference type="Gene3D" id="3.90.550.10">
    <property type="entry name" value="Spore Coat Polysaccharide Biosynthesis Protein SpsA, Chain A"/>
    <property type="match status" value="1"/>
</dbReference>
<dbReference type="OrthoDB" id="9771846at2"/>
<accession>A0A4R9BW63</accession>
<dbReference type="PANTHER" id="PTHR43179">
    <property type="entry name" value="RHAMNOSYLTRANSFERASE WBBL"/>
    <property type="match status" value="1"/>
</dbReference>
<comment type="similarity">
    <text evidence="2">Belongs to the glycosyltransferase 2 family.</text>
</comment>
<dbReference type="GO" id="GO:0016757">
    <property type="term" value="F:glycosyltransferase activity"/>
    <property type="evidence" value="ECO:0007669"/>
    <property type="project" value="UniProtKB-KW"/>
</dbReference>
<keyword evidence="3" id="KW-0328">Glycosyltransferase</keyword>
<evidence type="ECO:0000256" key="3">
    <source>
        <dbReference type="ARBA" id="ARBA00022676"/>
    </source>
</evidence>
<evidence type="ECO:0000313" key="6">
    <source>
        <dbReference type="Proteomes" id="UP000298468"/>
    </source>
</evidence>
<organism evidence="5 6">
    <name type="scientific">Cryobacterium lactosi</name>
    <dbReference type="NCBI Taxonomy" id="1259202"/>
    <lineage>
        <taxon>Bacteria</taxon>
        <taxon>Bacillati</taxon>
        <taxon>Actinomycetota</taxon>
        <taxon>Actinomycetes</taxon>
        <taxon>Micrococcales</taxon>
        <taxon>Microbacteriaceae</taxon>
        <taxon>Cryobacterium</taxon>
    </lineage>
</organism>
<dbReference type="SUPFAM" id="SSF53448">
    <property type="entry name" value="Nucleotide-diphospho-sugar transferases"/>
    <property type="match status" value="1"/>
</dbReference>
<dbReference type="PANTHER" id="PTHR43179:SF12">
    <property type="entry name" value="GALACTOFURANOSYLTRANSFERASE GLFT2"/>
    <property type="match status" value="1"/>
</dbReference>
<dbReference type="Pfam" id="PF13641">
    <property type="entry name" value="Glyco_tranf_2_3"/>
    <property type="match status" value="1"/>
</dbReference>
<proteinExistence type="inferred from homology"/>
<evidence type="ECO:0000256" key="2">
    <source>
        <dbReference type="ARBA" id="ARBA00006739"/>
    </source>
</evidence>
<keyword evidence="6" id="KW-1185">Reference proteome</keyword>
<comment type="caution">
    <text evidence="5">The sequence shown here is derived from an EMBL/GenBank/DDBJ whole genome shotgun (WGS) entry which is preliminary data.</text>
</comment>
<keyword evidence="4 5" id="KW-0808">Transferase</keyword>
<evidence type="ECO:0000313" key="5">
    <source>
        <dbReference type="EMBL" id="TFD91855.1"/>
    </source>
</evidence>